<evidence type="ECO:0000259" key="2">
    <source>
        <dbReference type="Pfam" id="PF17111"/>
    </source>
</evidence>
<dbReference type="PANTHER" id="PTHR10039">
    <property type="entry name" value="AMELOGENIN"/>
    <property type="match status" value="1"/>
</dbReference>
<reference evidence="4" key="2">
    <citation type="submission" date="2023-06" db="EMBL/GenBank/DDBJ databases">
        <authorList>
            <consortium name="Lawrence Berkeley National Laboratory"/>
            <person name="Haridas S."/>
            <person name="Hensen N."/>
            <person name="Bonometti L."/>
            <person name="Westerberg I."/>
            <person name="Brannstrom I.O."/>
            <person name="Guillou S."/>
            <person name="Cros-Aarteil S."/>
            <person name="Calhoun S."/>
            <person name="Kuo A."/>
            <person name="Mondo S."/>
            <person name="Pangilinan J."/>
            <person name="Riley R."/>
            <person name="Labutti K."/>
            <person name="Andreopoulos B."/>
            <person name="Lipzen A."/>
            <person name="Chen C."/>
            <person name="Yanf M."/>
            <person name="Daum C."/>
            <person name="Ng V."/>
            <person name="Clum A."/>
            <person name="Steindorff A."/>
            <person name="Ohm R."/>
            <person name="Martin F."/>
            <person name="Silar P."/>
            <person name="Natvig D."/>
            <person name="Lalanne C."/>
            <person name="Gautier V."/>
            <person name="Ament-Velasquez S.L."/>
            <person name="Kruys A."/>
            <person name="Hutchinson M.I."/>
            <person name="Powell A.J."/>
            <person name="Barry K."/>
            <person name="Miller A.N."/>
            <person name="Grigoriev I.V."/>
            <person name="Debuchy R."/>
            <person name="Gladieux P."/>
            <person name="Thoren M.H."/>
            <person name="Johannesson H."/>
        </authorList>
    </citation>
    <scope>NUCLEOTIDE SEQUENCE</scope>
    <source>
        <strain evidence="4">CBS 314.62</strain>
    </source>
</reference>
<dbReference type="PANTHER" id="PTHR10039:SF16">
    <property type="entry name" value="GPI INOSITOL-DEACYLASE"/>
    <property type="match status" value="1"/>
</dbReference>
<name>A0AAE0XGY1_9PEZI</name>
<accession>A0AAE0XGY1</accession>
<proteinExistence type="predicted"/>
<dbReference type="AlphaFoldDB" id="A0AAE0XGY1"/>
<feature type="domain" description="Nephrocystin 3-like N-terminal" evidence="3">
    <location>
        <begin position="209"/>
        <end position="367"/>
    </location>
</feature>
<dbReference type="Pfam" id="PF24883">
    <property type="entry name" value="NPHP3_N"/>
    <property type="match status" value="1"/>
</dbReference>
<organism evidence="4 5">
    <name type="scientific">Podospora appendiculata</name>
    <dbReference type="NCBI Taxonomy" id="314037"/>
    <lineage>
        <taxon>Eukaryota</taxon>
        <taxon>Fungi</taxon>
        <taxon>Dikarya</taxon>
        <taxon>Ascomycota</taxon>
        <taxon>Pezizomycotina</taxon>
        <taxon>Sordariomycetes</taxon>
        <taxon>Sordariomycetidae</taxon>
        <taxon>Sordariales</taxon>
        <taxon>Podosporaceae</taxon>
        <taxon>Podospora</taxon>
    </lineage>
</organism>
<evidence type="ECO:0000313" key="4">
    <source>
        <dbReference type="EMBL" id="KAK3693030.1"/>
    </source>
</evidence>
<keyword evidence="1" id="KW-0677">Repeat</keyword>
<dbReference type="Pfam" id="PF17111">
    <property type="entry name" value="PigL_N"/>
    <property type="match status" value="1"/>
</dbReference>
<dbReference type="Proteomes" id="UP001270362">
    <property type="component" value="Unassembled WGS sequence"/>
</dbReference>
<comment type="caution">
    <text evidence="4">The sequence shown here is derived from an EMBL/GenBank/DDBJ whole genome shotgun (WGS) entry which is preliminary data.</text>
</comment>
<dbReference type="InterPro" id="IPR056884">
    <property type="entry name" value="NPHP3-like_N"/>
</dbReference>
<protein>
    <recommendedName>
        <fullName evidence="6">NACHT domain-containing protein</fullName>
    </recommendedName>
</protein>
<evidence type="ECO:0000259" key="3">
    <source>
        <dbReference type="Pfam" id="PF24883"/>
    </source>
</evidence>
<dbReference type="Gene3D" id="3.40.50.300">
    <property type="entry name" value="P-loop containing nucleotide triphosphate hydrolases"/>
    <property type="match status" value="1"/>
</dbReference>
<reference evidence="4" key="1">
    <citation type="journal article" date="2023" name="Mol. Phylogenet. Evol.">
        <title>Genome-scale phylogeny and comparative genomics of the fungal order Sordariales.</title>
        <authorList>
            <person name="Hensen N."/>
            <person name="Bonometti L."/>
            <person name="Westerberg I."/>
            <person name="Brannstrom I.O."/>
            <person name="Guillou S."/>
            <person name="Cros-Aarteil S."/>
            <person name="Calhoun S."/>
            <person name="Haridas S."/>
            <person name="Kuo A."/>
            <person name="Mondo S."/>
            <person name="Pangilinan J."/>
            <person name="Riley R."/>
            <person name="LaButti K."/>
            <person name="Andreopoulos B."/>
            <person name="Lipzen A."/>
            <person name="Chen C."/>
            <person name="Yan M."/>
            <person name="Daum C."/>
            <person name="Ng V."/>
            <person name="Clum A."/>
            <person name="Steindorff A."/>
            <person name="Ohm R.A."/>
            <person name="Martin F."/>
            <person name="Silar P."/>
            <person name="Natvig D.O."/>
            <person name="Lalanne C."/>
            <person name="Gautier V."/>
            <person name="Ament-Velasquez S.L."/>
            <person name="Kruys A."/>
            <person name="Hutchinson M.I."/>
            <person name="Powell A.J."/>
            <person name="Barry K."/>
            <person name="Miller A.N."/>
            <person name="Grigoriev I.V."/>
            <person name="Debuchy R."/>
            <person name="Gladieux P."/>
            <person name="Hiltunen Thoren M."/>
            <person name="Johannesson H."/>
        </authorList>
    </citation>
    <scope>NUCLEOTIDE SEQUENCE</scope>
    <source>
        <strain evidence="4">CBS 314.62</strain>
    </source>
</reference>
<dbReference type="SUPFAM" id="SSF52540">
    <property type="entry name" value="P-loop containing nucleoside triphosphate hydrolases"/>
    <property type="match status" value="1"/>
</dbReference>
<gene>
    <name evidence="4" type="ORF">B0T22DRAFT_32855</name>
</gene>
<evidence type="ECO:0008006" key="6">
    <source>
        <dbReference type="Google" id="ProtNLM"/>
    </source>
</evidence>
<dbReference type="EMBL" id="JAULSO010000001">
    <property type="protein sequence ID" value="KAK3693030.1"/>
    <property type="molecule type" value="Genomic_DNA"/>
</dbReference>
<dbReference type="InterPro" id="IPR031348">
    <property type="entry name" value="PigL_N"/>
</dbReference>
<dbReference type="InterPro" id="IPR027417">
    <property type="entry name" value="P-loop_NTPase"/>
</dbReference>
<evidence type="ECO:0000313" key="5">
    <source>
        <dbReference type="Proteomes" id="UP001270362"/>
    </source>
</evidence>
<keyword evidence="5" id="KW-1185">Reference proteome</keyword>
<sequence>MDALSAAGSIVGLVQLSTTVFDAICRYTKDVKDAKAGVGELAREIRDLSGTLHNLSLLARTLEDQDPFASLQAHRLHACRRTLLKIQDKVYKAQTDFERSRKRDLVLRSMAWPFSKHETQELLDELTRHKATISLALSADMMNTLLGILSTQTNFEAEVRDMKKVFQQRFEADTRVKPDQKRQGILQFFSKLNPRIAHQTALSLRQPMTGLWLLDGAKFLDWKATRNSKLWLGGMAGSGKTVLCGGLVDTILRESSQTVAVAYCYCDYKNIASHSPVTILGSIAAQIARQHDTAFDLLQQMYDEHHPKDGLKKPMDPESLWEMIQFMAQNFERVFIVVDALDECRSQTGDVLEFLKTIAECAVVSMALFSRDEQDIRESLADDFSFLEIAAQTQDLEIFVGAEMSRRKGLKDLPIKDPTLNEDIRRQLVHGAGGI</sequence>
<evidence type="ECO:0000256" key="1">
    <source>
        <dbReference type="ARBA" id="ARBA00022737"/>
    </source>
</evidence>
<feature type="domain" description="Azaphilone pigments biosynthesis cluster protein L N-terminal" evidence="2">
    <location>
        <begin position="1"/>
        <end position="170"/>
    </location>
</feature>